<reference evidence="2 3" key="1">
    <citation type="submission" date="2019-08" db="EMBL/GenBank/DDBJ databases">
        <title>Selenomonas sp. mPRGC5 and Selenomonas sp. mPRGC8 isolated from ruminal fluid of dairy goat (Capra hircus).</title>
        <authorList>
            <person name="Poothong S."/>
            <person name="Nuengjamnong C."/>
            <person name="Tanasupawat S."/>
        </authorList>
    </citation>
    <scope>NUCLEOTIDE SEQUENCE [LARGE SCALE GENOMIC DNA]</scope>
    <source>
        <strain evidence="3">mPRGC8</strain>
    </source>
</reference>
<dbReference type="Gene3D" id="3.40.50.2000">
    <property type="entry name" value="Glycogen Phosphorylase B"/>
    <property type="match status" value="2"/>
</dbReference>
<gene>
    <name evidence="2" type="ORF">FZ041_06125</name>
</gene>
<accession>A0A5D6WQB2</accession>
<dbReference type="Proteomes" id="UP000322783">
    <property type="component" value="Unassembled WGS sequence"/>
</dbReference>
<proteinExistence type="predicted"/>
<protein>
    <submittedName>
        <fullName evidence="2">Glycosyltransferase family 4 protein</fullName>
    </submittedName>
</protein>
<keyword evidence="3" id="KW-1185">Reference proteome</keyword>
<comment type="caution">
    <text evidence="2">The sequence shown here is derived from an EMBL/GenBank/DDBJ whole genome shotgun (WGS) entry which is preliminary data.</text>
</comment>
<evidence type="ECO:0000313" key="2">
    <source>
        <dbReference type="EMBL" id="TYZ29118.1"/>
    </source>
</evidence>
<dbReference type="GO" id="GO:0016740">
    <property type="term" value="F:transferase activity"/>
    <property type="evidence" value="ECO:0007669"/>
    <property type="project" value="UniProtKB-KW"/>
</dbReference>
<dbReference type="SUPFAM" id="SSF53756">
    <property type="entry name" value="UDP-Glycosyltransferase/glycogen phosphorylase"/>
    <property type="match status" value="1"/>
</dbReference>
<evidence type="ECO:0000259" key="1">
    <source>
        <dbReference type="Pfam" id="PF13439"/>
    </source>
</evidence>
<dbReference type="EMBL" id="VTOZ01000010">
    <property type="protein sequence ID" value="TYZ29118.1"/>
    <property type="molecule type" value="Genomic_DNA"/>
</dbReference>
<dbReference type="Pfam" id="PF13439">
    <property type="entry name" value="Glyco_transf_4"/>
    <property type="match status" value="1"/>
</dbReference>
<organism evidence="2 3">
    <name type="scientific">Selenomonas caprae</name>
    <dbReference type="NCBI Taxonomy" id="2606905"/>
    <lineage>
        <taxon>Bacteria</taxon>
        <taxon>Bacillati</taxon>
        <taxon>Bacillota</taxon>
        <taxon>Negativicutes</taxon>
        <taxon>Selenomonadales</taxon>
        <taxon>Selenomonadaceae</taxon>
        <taxon>Selenomonas</taxon>
    </lineage>
</organism>
<dbReference type="RefSeq" id="WP_149188934.1">
    <property type="nucleotide sequence ID" value="NZ_VTOZ01000010.1"/>
</dbReference>
<sequence>MNIWIIDHYSVPVKYYPLARQRNFARCLLQKGHDVTIFCASSVHNSSINLIEDNSSYKELYADGIRYIAIKCTSYHGNGIKRIYNMLEFAYKLPKVLRKYQVPQIIIATSMTQFACAQGIRFAKRYGCKVIAQITDLWPETLVAYGLMTKRNPAVVLLRWLEKWTYKNADRIIFSMKGAYDYIREQKWQKEIPEYKVIHINNGVDLGEFHYNKDNYRNAFAELENKNEFKVVYTGSIRRVNNVGKILDVAKLLIDRNIVFLIFGKGEEMDELIARAKAESISNVKFMGAVEKRFIPDIVSCADLNFAHNSGSAIFRYGISFNKIFDYFAAGKPILTDFDCKYNPVLEENAGVNVSSGDAREIADAIERMAALSDEEYSNYCNNSLRAAEKYDFNRLTKTLEDTIFACVEEH</sequence>
<dbReference type="CDD" id="cd03794">
    <property type="entry name" value="GT4_WbuB-like"/>
    <property type="match status" value="1"/>
</dbReference>
<feature type="domain" description="Glycosyltransferase subfamily 4-like N-terminal" evidence="1">
    <location>
        <begin position="22"/>
        <end position="206"/>
    </location>
</feature>
<dbReference type="AlphaFoldDB" id="A0A5D6WQB2"/>
<dbReference type="Pfam" id="PF13692">
    <property type="entry name" value="Glyco_trans_1_4"/>
    <property type="match status" value="1"/>
</dbReference>
<keyword evidence="2" id="KW-0808">Transferase</keyword>
<dbReference type="InterPro" id="IPR028098">
    <property type="entry name" value="Glyco_trans_4-like_N"/>
</dbReference>
<evidence type="ECO:0000313" key="3">
    <source>
        <dbReference type="Proteomes" id="UP000322783"/>
    </source>
</evidence>
<name>A0A5D6WQB2_9FIRM</name>
<dbReference type="PANTHER" id="PTHR12526:SF622">
    <property type="entry name" value="GLYCOSYLTRANSFERASE (GROUP I)"/>
    <property type="match status" value="1"/>
</dbReference>
<dbReference type="PANTHER" id="PTHR12526">
    <property type="entry name" value="GLYCOSYLTRANSFERASE"/>
    <property type="match status" value="1"/>
</dbReference>